<evidence type="ECO:0000313" key="1">
    <source>
        <dbReference type="Ensembl" id="ENSSGRP00000033863.1"/>
    </source>
</evidence>
<keyword evidence="2" id="KW-1185">Reference proteome</keyword>
<proteinExistence type="predicted"/>
<dbReference type="InParanoid" id="A0A672M5Y2"/>
<dbReference type="AlphaFoldDB" id="A0A672M5Y2"/>
<dbReference type="Ensembl" id="ENSSGRT00000036351.1">
    <property type="protein sequence ID" value="ENSSGRP00000033863.1"/>
    <property type="gene ID" value="ENSSGRG00000018825.1"/>
</dbReference>
<name>A0A672M5Y2_SINGR</name>
<evidence type="ECO:0000313" key="2">
    <source>
        <dbReference type="Proteomes" id="UP000472262"/>
    </source>
</evidence>
<sequence length="50" mass="5524">WIHELKPSNFLLSLSGSALVQAISSLLETPGLYVFSDILELPNVREVTLI</sequence>
<reference evidence="1" key="1">
    <citation type="submission" date="2025-08" db="UniProtKB">
        <authorList>
            <consortium name="Ensembl"/>
        </authorList>
    </citation>
    <scope>IDENTIFICATION</scope>
</reference>
<dbReference type="Proteomes" id="UP000472262">
    <property type="component" value="Unassembled WGS sequence"/>
</dbReference>
<accession>A0A672M5Y2</accession>
<protein>
    <submittedName>
        <fullName evidence="1">Uncharacterized protein</fullName>
    </submittedName>
</protein>
<reference evidence="1" key="2">
    <citation type="submission" date="2025-09" db="UniProtKB">
        <authorList>
            <consortium name="Ensembl"/>
        </authorList>
    </citation>
    <scope>IDENTIFICATION</scope>
</reference>
<organism evidence="1 2">
    <name type="scientific">Sinocyclocheilus grahami</name>
    <name type="common">Dianchi golden-line fish</name>
    <name type="synonym">Barbus grahami</name>
    <dbReference type="NCBI Taxonomy" id="75366"/>
    <lineage>
        <taxon>Eukaryota</taxon>
        <taxon>Metazoa</taxon>
        <taxon>Chordata</taxon>
        <taxon>Craniata</taxon>
        <taxon>Vertebrata</taxon>
        <taxon>Euteleostomi</taxon>
        <taxon>Actinopterygii</taxon>
        <taxon>Neopterygii</taxon>
        <taxon>Teleostei</taxon>
        <taxon>Ostariophysi</taxon>
        <taxon>Cypriniformes</taxon>
        <taxon>Cyprinidae</taxon>
        <taxon>Cyprininae</taxon>
        <taxon>Sinocyclocheilus</taxon>
    </lineage>
</organism>